<keyword evidence="3" id="KW-0813">Transport</keyword>
<keyword evidence="4" id="KW-1003">Cell membrane</keyword>
<keyword evidence="6 11" id="KW-0812">Transmembrane</keyword>
<dbReference type="InterPro" id="IPR037682">
    <property type="entry name" value="TonB_C"/>
</dbReference>
<dbReference type="Pfam" id="PF03544">
    <property type="entry name" value="TonB_C"/>
    <property type="match status" value="1"/>
</dbReference>
<name>A0A1F5NJK9_9BACT</name>
<evidence type="ECO:0000256" key="5">
    <source>
        <dbReference type="ARBA" id="ARBA00022519"/>
    </source>
</evidence>
<feature type="compositionally biased region" description="Pro residues" evidence="10">
    <location>
        <begin position="142"/>
        <end position="154"/>
    </location>
</feature>
<dbReference type="NCBIfam" id="TIGR01352">
    <property type="entry name" value="tonB_Cterm"/>
    <property type="match status" value="1"/>
</dbReference>
<feature type="compositionally biased region" description="Gly residues" evidence="10">
    <location>
        <begin position="113"/>
        <end position="126"/>
    </location>
</feature>
<dbReference type="SUPFAM" id="SSF74653">
    <property type="entry name" value="TolA/TonB C-terminal domain"/>
    <property type="match status" value="1"/>
</dbReference>
<dbReference type="PANTHER" id="PTHR33446:SF2">
    <property type="entry name" value="PROTEIN TONB"/>
    <property type="match status" value="1"/>
</dbReference>
<comment type="similarity">
    <text evidence="2">Belongs to the TonB family.</text>
</comment>
<evidence type="ECO:0000313" key="13">
    <source>
        <dbReference type="EMBL" id="OGE77835.1"/>
    </source>
</evidence>
<dbReference type="InterPro" id="IPR006260">
    <property type="entry name" value="TonB/TolA_C"/>
</dbReference>
<evidence type="ECO:0000256" key="8">
    <source>
        <dbReference type="ARBA" id="ARBA00022989"/>
    </source>
</evidence>
<comment type="subcellular location">
    <subcellularLocation>
        <location evidence="1">Cell inner membrane</location>
        <topology evidence="1">Single-pass membrane protein</topology>
        <orientation evidence="1">Periplasmic side</orientation>
    </subcellularLocation>
</comment>
<dbReference type="PRINTS" id="PR01374">
    <property type="entry name" value="TONBPROTEIN"/>
</dbReference>
<reference evidence="13 14" key="1">
    <citation type="journal article" date="2016" name="Nat. Commun.">
        <title>Thousands of microbial genomes shed light on interconnected biogeochemical processes in an aquifer system.</title>
        <authorList>
            <person name="Anantharaman K."/>
            <person name="Brown C.T."/>
            <person name="Hug L.A."/>
            <person name="Sharon I."/>
            <person name="Castelle C.J."/>
            <person name="Probst A.J."/>
            <person name="Thomas B.C."/>
            <person name="Singh A."/>
            <person name="Wilkins M.J."/>
            <person name="Karaoz U."/>
            <person name="Brodie E.L."/>
            <person name="Williams K.H."/>
            <person name="Hubbard S.S."/>
            <person name="Banfield J.F."/>
        </authorList>
    </citation>
    <scope>NUCLEOTIDE SEQUENCE [LARGE SCALE GENOMIC DNA]</scope>
</reference>
<dbReference type="InterPro" id="IPR051045">
    <property type="entry name" value="TonB-dependent_transducer"/>
</dbReference>
<dbReference type="GO" id="GO:0098797">
    <property type="term" value="C:plasma membrane protein complex"/>
    <property type="evidence" value="ECO:0007669"/>
    <property type="project" value="TreeGrafter"/>
</dbReference>
<dbReference type="Gene3D" id="3.30.1150.10">
    <property type="match status" value="1"/>
</dbReference>
<dbReference type="PANTHER" id="PTHR33446">
    <property type="entry name" value="PROTEIN TONB-RELATED"/>
    <property type="match status" value="1"/>
</dbReference>
<protein>
    <recommendedName>
        <fullName evidence="12">TonB C-terminal domain-containing protein</fullName>
    </recommendedName>
</protein>
<evidence type="ECO:0000256" key="3">
    <source>
        <dbReference type="ARBA" id="ARBA00022448"/>
    </source>
</evidence>
<sequence length="252" mass="26892">MFENSQLNGKNRKRFGLAMILSTAAQVLVVALLILVPLFITNTPAVVLADKLFAPPPEKKKTPDVEVFTKEKEKPRETETKVDDRFTAPPSIPRDIPGPDLFVPEPPKDNTGVTGGVPGGIPGGGSDRARFPFPSGDTPEAAPLPPPPPPPAPKTPERVRVGGNVQAANLKCKVTPVYPALARQARVQGVVVLEAEISTAGKIEKLKVLTGHPLLVQAALDAVKQWCYEPTLLNGEPVPVVTTITVNFAFSQ</sequence>
<evidence type="ECO:0000256" key="9">
    <source>
        <dbReference type="ARBA" id="ARBA00023136"/>
    </source>
</evidence>
<evidence type="ECO:0000256" key="6">
    <source>
        <dbReference type="ARBA" id="ARBA00022692"/>
    </source>
</evidence>
<evidence type="ECO:0000256" key="10">
    <source>
        <dbReference type="SAM" id="MobiDB-lite"/>
    </source>
</evidence>
<feature type="domain" description="TonB C-terminal" evidence="12">
    <location>
        <begin position="163"/>
        <end position="252"/>
    </location>
</feature>
<organism evidence="13 14">
    <name type="scientific">Candidatus Doudnabacteria bacterium RIFCSPHIGHO2_01_FULL_46_14</name>
    <dbReference type="NCBI Taxonomy" id="1817824"/>
    <lineage>
        <taxon>Bacteria</taxon>
        <taxon>Candidatus Doudnaibacteriota</taxon>
    </lineage>
</organism>
<dbReference type="GO" id="GO:0031992">
    <property type="term" value="F:energy transducer activity"/>
    <property type="evidence" value="ECO:0007669"/>
    <property type="project" value="InterPro"/>
</dbReference>
<feature type="region of interest" description="Disordered" evidence="10">
    <location>
        <begin position="55"/>
        <end position="157"/>
    </location>
</feature>
<evidence type="ECO:0000313" key="14">
    <source>
        <dbReference type="Proteomes" id="UP000176864"/>
    </source>
</evidence>
<dbReference type="GO" id="GO:0015891">
    <property type="term" value="P:siderophore transport"/>
    <property type="evidence" value="ECO:0007669"/>
    <property type="project" value="InterPro"/>
</dbReference>
<dbReference type="InterPro" id="IPR003538">
    <property type="entry name" value="TonB"/>
</dbReference>
<dbReference type="EMBL" id="MFEK01000016">
    <property type="protein sequence ID" value="OGE77835.1"/>
    <property type="molecule type" value="Genomic_DNA"/>
</dbReference>
<evidence type="ECO:0000256" key="4">
    <source>
        <dbReference type="ARBA" id="ARBA00022475"/>
    </source>
</evidence>
<dbReference type="AlphaFoldDB" id="A0A1F5NJK9"/>
<feature type="transmembrane region" description="Helical" evidence="11">
    <location>
        <begin position="15"/>
        <end position="40"/>
    </location>
</feature>
<evidence type="ECO:0000256" key="7">
    <source>
        <dbReference type="ARBA" id="ARBA00022927"/>
    </source>
</evidence>
<keyword evidence="8 11" id="KW-1133">Transmembrane helix</keyword>
<accession>A0A1F5NJK9</accession>
<feature type="compositionally biased region" description="Basic and acidic residues" evidence="10">
    <location>
        <begin position="57"/>
        <end position="86"/>
    </location>
</feature>
<dbReference type="GO" id="GO:0030288">
    <property type="term" value="C:outer membrane-bounded periplasmic space"/>
    <property type="evidence" value="ECO:0007669"/>
    <property type="project" value="InterPro"/>
</dbReference>
<keyword evidence="5" id="KW-0997">Cell inner membrane</keyword>
<evidence type="ECO:0000256" key="11">
    <source>
        <dbReference type="SAM" id="Phobius"/>
    </source>
</evidence>
<gene>
    <name evidence="13" type="ORF">A2751_02190</name>
</gene>
<evidence type="ECO:0000256" key="1">
    <source>
        <dbReference type="ARBA" id="ARBA00004383"/>
    </source>
</evidence>
<evidence type="ECO:0000259" key="12">
    <source>
        <dbReference type="PROSITE" id="PS52015"/>
    </source>
</evidence>
<dbReference type="GO" id="GO:0055085">
    <property type="term" value="P:transmembrane transport"/>
    <property type="evidence" value="ECO:0007669"/>
    <property type="project" value="InterPro"/>
</dbReference>
<comment type="caution">
    <text evidence="13">The sequence shown here is derived from an EMBL/GenBank/DDBJ whole genome shotgun (WGS) entry which is preliminary data.</text>
</comment>
<dbReference type="PROSITE" id="PS52015">
    <property type="entry name" value="TONB_CTD"/>
    <property type="match status" value="1"/>
</dbReference>
<keyword evidence="7" id="KW-0653">Protein transport</keyword>
<keyword evidence="9 11" id="KW-0472">Membrane</keyword>
<evidence type="ECO:0000256" key="2">
    <source>
        <dbReference type="ARBA" id="ARBA00006555"/>
    </source>
</evidence>
<dbReference type="STRING" id="1817824.A2751_02190"/>
<dbReference type="Proteomes" id="UP000176864">
    <property type="component" value="Unassembled WGS sequence"/>
</dbReference>
<dbReference type="GO" id="GO:0015031">
    <property type="term" value="P:protein transport"/>
    <property type="evidence" value="ECO:0007669"/>
    <property type="project" value="UniProtKB-KW"/>
</dbReference>
<proteinExistence type="inferred from homology"/>